<dbReference type="Gene3D" id="1.10.3700.10">
    <property type="entry name" value="AGR C 984p-like"/>
    <property type="match status" value="1"/>
</dbReference>
<protein>
    <submittedName>
        <fullName evidence="1">DUF1217 domain-containing protein</fullName>
    </submittedName>
</protein>
<evidence type="ECO:0000313" key="2">
    <source>
        <dbReference type="Proteomes" id="UP000666240"/>
    </source>
</evidence>
<dbReference type="Proteomes" id="UP000666240">
    <property type="component" value="Unassembled WGS sequence"/>
</dbReference>
<proteinExistence type="predicted"/>
<accession>A0A8J7R3Q8</accession>
<dbReference type="SUPFAM" id="SSF158837">
    <property type="entry name" value="AGR C 984p-like"/>
    <property type="match status" value="1"/>
</dbReference>
<reference evidence="1" key="1">
    <citation type="submission" date="2021-03" db="EMBL/GenBank/DDBJ databases">
        <title>Genome sequencing and assembly of Tianweitania sediminis.</title>
        <authorList>
            <person name="Chhetri G."/>
        </authorList>
    </citation>
    <scope>NUCLEOTIDE SEQUENCE</scope>
    <source>
        <strain evidence="1">Z8</strain>
    </source>
</reference>
<sequence length="258" mass="29427">MINTYLGYQLVSRDMAKSLARVEKQPMVERDTAYYLENITKVKSIDAFMADDKLFRYAMKAHGLEDMNYAKAFMRKALEGGIDDDASFANKLTDKRYYEFVETFNFVRHGETATVFTKAQQGTVDKYVRQTLEEDQGAQNEGVRLALYFERKASEITSFYSILADGALSEVLRTTLGLPDAFATGDIDKQVAYFEQRVDIEDFQDPEKLDKFLKTFTAMWETKNPSSSAQSAMSALFAQSVEYGLSTNLMLTIQSMRR</sequence>
<name>A0A8J7R3Q8_9HYPH</name>
<comment type="caution">
    <text evidence="1">The sequence shown here is derived from an EMBL/GenBank/DDBJ whole genome shotgun (WGS) entry which is preliminary data.</text>
</comment>
<evidence type="ECO:0000313" key="1">
    <source>
        <dbReference type="EMBL" id="MBP0441227.1"/>
    </source>
</evidence>
<dbReference type="RefSeq" id="WP_209337255.1">
    <property type="nucleotide sequence ID" value="NZ_JAGIYY010000012.1"/>
</dbReference>
<dbReference type="Pfam" id="PF06748">
    <property type="entry name" value="DUF1217"/>
    <property type="match status" value="1"/>
</dbReference>
<gene>
    <name evidence="1" type="ORF">J5Y06_21480</name>
</gene>
<dbReference type="InterPro" id="IPR010626">
    <property type="entry name" value="DUF1217"/>
</dbReference>
<keyword evidence="2" id="KW-1185">Reference proteome</keyword>
<organism evidence="1 2">
    <name type="scientific">Tianweitania sediminis</name>
    <dbReference type="NCBI Taxonomy" id="1502156"/>
    <lineage>
        <taxon>Bacteria</taxon>
        <taxon>Pseudomonadati</taxon>
        <taxon>Pseudomonadota</taxon>
        <taxon>Alphaproteobacteria</taxon>
        <taxon>Hyphomicrobiales</taxon>
        <taxon>Phyllobacteriaceae</taxon>
        <taxon>Tianweitania</taxon>
    </lineage>
</organism>
<dbReference type="InterPro" id="IPR023157">
    <property type="entry name" value="AGR-C-984p-like_sf"/>
</dbReference>
<dbReference type="AlphaFoldDB" id="A0A8J7R3Q8"/>
<dbReference type="EMBL" id="JAGIYY010000012">
    <property type="protein sequence ID" value="MBP0441227.1"/>
    <property type="molecule type" value="Genomic_DNA"/>
</dbReference>